<reference evidence="2 3" key="1">
    <citation type="submission" date="2018-09" db="EMBL/GenBank/DDBJ databases">
        <title>Phylogeny of the Shewanellaceae, and recommendation for two new genera, Pseudoshewanella and Parashewanella.</title>
        <authorList>
            <person name="Wang G."/>
        </authorList>
    </citation>
    <scope>NUCLEOTIDE SEQUENCE [LARGE SCALE GENOMIC DNA]</scope>
    <source>
        <strain evidence="2 3">KCTC 22492</strain>
    </source>
</reference>
<feature type="chain" id="PRO_5017362448" evidence="1">
    <location>
        <begin position="26"/>
        <end position="358"/>
    </location>
</feature>
<sequence>MTLNTKKLILLLFCCFLFSSFHSKAVLVQKLNEASITVKSKSKIDTNSGIAKALEHVFIKNSGSFSILNNEQIKSSIKKPRNLMNQFSFEERNGELKLNVVFEEQKVLALLRSAKVPVWGKQRPSTLLWTVLAHDSNDFEIMSETTVNELSQSINVAANEYSVPVLFPIMDFTESTSISGTDIKELFVDRFYELSARYNAGYFALVSISESGSMYSYSLNLYNIDEQGFNKAEIIKSGKAKTSPELSQALINSLSEYYSKKFAVITADDSDIVHVTFEEISDLKGLISLENYLKEFTIIQSLYTSGINNRSVTFRIKLYGTKDDLYRTLKLDKNIVESQFIIDSNNANNSINYRWQVQ</sequence>
<dbReference type="AlphaFoldDB" id="A0A3A6TRG4"/>
<dbReference type="Pfam" id="PF09839">
    <property type="entry name" value="DUF2066"/>
    <property type="match status" value="1"/>
</dbReference>
<keyword evidence="3" id="KW-1185">Reference proteome</keyword>
<keyword evidence="1" id="KW-0732">Signal</keyword>
<dbReference type="InterPro" id="IPR018642">
    <property type="entry name" value="DUF2066"/>
</dbReference>
<dbReference type="Proteomes" id="UP000273022">
    <property type="component" value="Unassembled WGS sequence"/>
</dbReference>
<evidence type="ECO:0000256" key="1">
    <source>
        <dbReference type="SAM" id="SignalP"/>
    </source>
</evidence>
<feature type="signal peptide" evidence="1">
    <location>
        <begin position="1"/>
        <end position="25"/>
    </location>
</feature>
<organism evidence="2 3">
    <name type="scientific">Parashewanella spongiae</name>
    <dbReference type="NCBI Taxonomy" id="342950"/>
    <lineage>
        <taxon>Bacteria</taxon>
        <taxon>Pseudomonadati</taxon>
        <taxon>Pseudomonadota</taxon>
        <taxon>Gammaproteobacteria</taxon>
        <taxon>Alteromonadales</taxon>
        <taxon>Shewanellaceae</taxon>
        <taxon>Parashewanella</taxon>
    </lineage>
</organism>
<evidence type="ECO:0000313" key="2">
    <source>
        <dbReference type="EMBL" id="RJY18714.1"/>
    </source>
</evidence>
<dbReference type="RefSeq" id="WP_121852415.1">
    <property type="nucleotide sequence ID" value="NZ_CP037952.1"/>
</dbReference>
<accession>A0A3A6TRG4</accession>
<proteinExistence type="predicted"/>
<evidence type="ECO:0000313" key="3">
    <source>
        <dbReference type="Proteomes" id="UP000273022"/>
    </source>
</evidence>
<comment type="caution">
    <text evidence="2">The sequence shown here is derived from an EMBL/GenBank/DDBJ whole genome shotgun (WGS) entry which is preliminary data.</text>
</comment>
<name>A0A3A6TRG4_9GAMM</name>
<dbReference type="EMBL" id="QYYH01000017">
    <property type="protein sequence ID" value="RJY18714.1"/>
    <property type="molecule type" value="Genomic_DNA"/>
</dbReference>
<protein>
    <submittedName>
        <fullName evidence="2">DUF2066 domain-containing protein</fullName>
    </submittedName>
</protein>
<gene>
    <name evidence="2" type="ORF">D5R81_04265</name>
</gene>
<dbReference type="OrthoDB" id="6195299at2"/>